<dbReference type="InterPro" id="IPR003136">
    <property type="entry name" value="Cytidylate_kin"/>
</dbReference>
<dbReference type="GO" id="GO:0005829">
    <property type="term" value="C:cytosol"/>
    <property type="evidence" value="ECO:0007669"/>
    <property type="project" value="TreeGrafter"/>
</dbReference>
<keyword evidence="3 8" id="KW-0547">Nucleotide-binding</keyword>
<feature type="binding site" evidence="8">
    <location>
        <begin position="13"/>
        <end position="21"/>
    </location>
    <ligand>
        <name>ATP</name>
        <dbReference type="ChEBI" id="CHEBI:30616"/>
    </ligand>
</feature>
<evidence type="ECO:0000256" key="9">
    <source>
        <dbReference type="SAM" id="MobiDB-lite"/>
    </source>
</evidence>
<protein>
    <recommendedName>
        <fullName evidence="8">Cytidylate kinase</fullName>
        <shortName evidence="8">CK</shortName>
        <ecNumber evidence="8">2.7.4.25</ecNumber>
    </recommendedName>
    <alternativeName>
        <fullName evidence="8">Cytidine monophosphate kinase</fullName>
        <shortName evidence="8">CMP kinase</shortName>
    </alternativeName>
</protein>
<evidence type="ECO:0000256" key="5">
    <source>
        <dbReference type="ARBA" id="ARBA00022840"/>
    </source>
</evidence>
<evidence type="ECO:0000256" key="2">
    <source>
        <dbReference type="ARBA" id="ARBA00022679"/>
    </source>
</evidence>
<accession>A0A1I6B1A6</accession>
<dbReference type="GO" id="GO:0005524">
    <property type="term" value="F:ATP binding"/>
    <property type="evidence" value="ECO:0007669"/>
    <property type="project" value="UniProtKB-UniRule"/>
</dbReference>
<dbReference type="STRING" id="112413.SAMN05421854_12260"/>
<comment type="catalytic activity">
    <reaction evidence="7 8">
        <text>CMP + ATP = CDP + ADP</text>
        <dbReference type="Rhea" id="RHEA:11600"/>
        <dbReference type="ChEBI" id="CHEBI:30616"/>
        <dbReference type="ChEBI" id="CHEBI:58069"/>
        <dbReference type="ChEBI" id="CHEBI:60377"/>
        <dbReference type="ChEBI" id="CHEBI:456216"/>
        <dbReference type="EC" id="2.7.4.25"/>
    </reaction>
</comment>
<keyword evidence="8" id="KW-0963">Cytoplasm</keyword>
<feature type="region of interest" description="Disordered" evidence="9">
    <location>
        <begin position="163"/>
        <end position="203"/>
    </location>
</feature>
<dbReference type="HAMAP" id="MF_00238">
    <property type="entry name" value="Cytidyl_kinase_type1"/>
    <property type="match status" value="1"/>
</dbReference>
<evidence type="ECO:0000256" key="7">
    <source>
        <dbReference type="ARBA" id="ARBA00048478"/>
    </source>
</evidence>
<evidence type="ECO:0000256" key="3">
    <source>
        <dbReference type="ARBA" id="ARBA00022741"/>
    </source>
</evidence>
<organism evidence="11 12">
    <name type="scientific">Amycolatopsis rubida</name>
    <dbReference type="NCBI Taxonomy" id="112413"/>
    <lineage>
        <taxon>Bacteria</taxon>
        <taxon>Bacillati</taxon>
        <taxon>Actinomycetota</taxon>
        <taxon>Actinomycetes</taxon>
        <taxon>Pseudonocardiales</taxon>
        <taxon>Pseudonocardiaceae</taxon>
        <taxon>Amycolatopsis</taxon>
    </lineage>
</organism>
<evidence type="ECO:0000313" key="11">
    <source>
        <dbReference type="EMBL" id="SFQ74715.1"/>
    </source>
</evidence>
<feature type="compositionally biased region" description="Low complexity" evidence="9">
    <location>
        <begin position="169"/>
        <end position="178"/>
    </location>
</feature>
<gene>
    <name evidence="8" type="primary">cmk</name>
    <name evidence="11" type="ORF">SAMN05421854_12260</name>
</gene>
<keyword evidence="2 8" id="KW-0808">Transferase</keyword>
<dbReference type="InterPro" id="IPR027417">
    <property type="entry name" value="P-loop_NTPase"/>
</dbReference>
<dbReference type="InterPro" id="IPR011994">
    <property type="entry name" value="Cytidylate_kinase_dom"/>
</dbReference>
<keyword evidence="4 8" id="KW-0418">Kinase</keyword>
<dbReference type="Pfam" id="PF02224">
    <property type="entry name" value="Cytidylate_kin"/>
    <property type="match status" value="1"/>
</dbReference>
<dbReference type="GO" id="GO:0036431">
    <property type="term" value="F:dCMP kinase activity"/>
    <property type="evidence" value="ECO:0007669"/>
    <property type="project" value="InterPro"/>
</dbReference>
<dbReference type="GO" id="GO:0015949">
    <property type="term" value="P:nucleobase-containing small molecule interconversion"/>
    <property type="evidence" value="ECO:0007669"/>
    <property type="project" value="TreeGrafter"/>
</dbReference>
<dbReference type="PANTHER" id="PTHR21299:SF2">
    <property type="entry name" value="CYTIDYLATE KINASE"/>
    <property type="match status" value="1"/>
</dbReference>
<evidence type="ECO:0000256" key="8">
    <source>
        <dbReference type="HAMAP-Rule" id="MF_00238"/>
    </source>
</evidence>
<name>A0A1I6B1A6_9PSEU</name>
<dbReference type="AlphaFoldDB" id="A0A1I6B1A6"/>
<feature type="compositionally biased region" description="Basic and acidic residues" evidence="9">
    <location>
        <begin position="179"/>
        <end position="192"/>
    </location>
</feature>
<dbReference type="EMBL" id="FOWC01000022">
    <property type="protein sequence ID" value="SFQ74715.1"/>
    <property type="molecule type" value="Genomic_DNA"/>
</dbReference>
<proteinExistence type="inferred from homology"/>
<dbReference type="NCBIfam" id="TIGR00017">
    <property type="entry name" value="cmk"/>
    <property type="match status" value="1"/>
</dbReference>
<evidence type="ECO:0000256" key="1">
    <source>
        <dbReference type="ARBA" id="ARBA00009427"/>
    </source>
</evidence>
<dbReference type="Gene3D" id="3.40.50.300">
    <property type="entry name" value="P-loop containing nucleotide triphosphate hydrolases"/>
    <property type="match status" value="1"/>
</dbReference>
<dbReference type="EC" id="2.7.4.25" evidence="8"/>
<dbReference type="CDD" id="cd02020">
    <property type="entry name" value="CMPK"/>
    <property type="match status" value="1"/>
</dbReference>
<evidence type="ECO:0000259" key="10">
    <source>
        <dbReference type="Pfam" id="PF02224"/>
    </source>
</evidence>
<sequence length="248" mass="25734">MTGALRGVVALDGPSGTGKTTVARKLAGRLSARYLDTGAMYRVVTLAVLRAGIDLDDEHAVGALAHDVGFSLGTDPERPDVRLAGEDVAAEIRGPEVTRAVSPVSAVPQVREVLVARQRRIIADAVEGEGGIVVEGRDIGTTVAPESPLKIYLTASAEVRAARRNTQDSAAGRASSVESARESVERRDRIDSTRAASPLRAAGDAVQVDTSELTIDQVIVALAELARGRGLLGDCPAEPAAAEAGVSR</sequence>
<dbReference type="Proteomes" id="UP000199137">
    <property type="component" value="Unassembled WGS sequence"/>
</dbReference>
<dbReference type="PANTHER" id="PTHR21299">
    <property type="entry name" value="CYTIDYLATE KINASE/PANTOATE-BETA-ALANINE LIGASE"/>
    <property type="match status" value="1"/>
</dbReference>
<comment type="catalytic activity">
    <reaction evidence="6 8">
        <text>dCMP + ATP = dCDP + ADP</text>
        <dbReference type="Rhea" id="RHEA:25094"/>
        <dbReference type="ChEBI" id="CHEBI:30616"/>
        <dbReference type="ChEBI" id="CHEBI:57566"/>
        <dbReference type="ChEBI" id="CHEBI:58593"/>
        <dbReference type="ChEBI" id="CHEBI:456216"/>
        <dbReference type="EC" id="2.7.4.25"/>
    </reaction>
</comment>
<evidence type="ECO:0000256" key="4">
    <source>
        <dbReference type="ARBA" id="ARBA00022777"/>
    </source>
</evidence>
<dbReference type="GO" id="GO:0006220">
    <property type="term" value="P:pyrimidine nucleotide metabolic process"/>
    <property type="evidence" value="ECO:0007669"/>
    <property type="project" value="UniProtKB-UniRule"/>
</dbReference>
<dbReference type="GO" id="GO:0036430">
    <property type="term" value="F:CMP kinase activity"/>
    <property type="evidence" value="ECO:0007669"/>
    <property type="project" value="RHEA"/>
</dbReference>
<reference evidence="12" key="1">
    <citation type="submission" date="2016-10" db="EMBL/GenBank/DDBJ databases">
        <authorList>
            <person name="Varghese N."/>
            <person name="Submissions S."/>
        </authorList>
    </citation>
    <scope>NUCLEOTIDE SEQUENCE [LARGE SCALE GENOMIC DNA]</scope>
    <source>
        <strain evidence="12">DSM 44637</strain>
    </source>
</reference>
<evidence type="ECO:0000313" key="12">
    <source>
        <dbReference type="Proteomes" id="UP000199137"/>
    </source>
</evidence>
<evidence type="ECO:0000256" key="6">
    <source>
        <dbReference type="ARBA" id="ARBA00047615"/>
    </source>
</evidence>
<dbReference type="SUPFAM" id="SSF52540">
    <property type="entry name" value="P-loop containing nucleoside triphosphate hydrolases"/>
    <property type="match status" value="1"/>
</dbReference>
<comment type="subcellular location">
    <subcellularLocation>
        <location evidence="8">Cytoplasm</location>
    </subcellularLocation>
</comment>
<keyword evidence="5 8" id="KW-0067">ATP-binding</keyword>
<feature type="domain" description="Cytidylate kinase" evidence="10">
    <location>
        <begin position="9"/>
        <end position="226"/>
    </location>
</feature>
<comment type="similarity">
    <text evidence="1 8">Belongs to the cytidylate kinase family. Type 1 subfamily.</text>
</comment>